<gene>
    <name evidence="2" type="ORF">PIB30_044957</name>
</gene>
<proteinExistence type="predicted"/>
<sequence length="180" mass="19682">MPWNHTIAPAHCNQRDSDFMGFLVFSATHEGHYVGVYDSFEEASRQVIAFSNAEYQGFNSRLLVEGAFSAKLEAIQDEKKSLEEMHALFNDHQPSPPPSPPYVPTSHGRVAPLRGGVNLVPADEIASFPYTLSVSPENWLSKVCYDASIPAPAYFRSKVALASGGVCYCFSVVIPGNPLC</sequence>
<dbReference type="Gene3D" id="3.40.970.10">
    <property type="entry name" value="Ribonuclease H1, N-terminal domain"/>
    <property type="match status" value="1"/>
</dbReference>
<dbReference type="InterPro" id="IPR009027">
    <property type="entry name" value="Ribosomal_bL9/RNase_H1_N"/>
</dbReference>
<protein>
    <recommendedName>
        <fullName evidence="1">Ribonuclease H1 N-terminal domain-containing protein</fullName>
    </recommendedName>
</protein>
<dbReference type="EMBL" id="JASCZI010090892">
    <property type="protein sequence ID" value="MED6147550.1"/>
    <property type="molecule type" value="Genomic_DNA"/>
</dbReference>
<name>A0ABU6TGA2_9FABA</name>
<dbReference type="InterPro" id="IPR011320">
    <property type="entry name" value="RNase_H1_N"/>
</dbReference>
<dbReference type="SUPFAM" id="SSF55658">
    <property type="entry name" value="L9 N-domain-like"/>
    <property type="match status" value="1"/>
</dbReference>
<dbReference type="InterPro" id="IPR037056">
    <property type="entry name" value="RNase_H1_N_sf"/>
</dbReference>
<comment type="caution">
    <text evidence="2">The sequence shown here is derived from an EMBL/GenBank/DDBJ whole genome shotgun (WGS) entry which is preliminary data.</text>
</comment>
<feature type="domain" description="Ribonuclease H1 N-terminal" evidence="1">
    <location>
        <begin position="29"/>
        <end position="61"/>
    </location>
</feature>
<evidence type="ECO:0000259" key="1">
    <source>
        <dbReference type="Pfam" id="PF01693"/>
    </source>
</evidence>
<evidence type="ECO:0000313" key="2">
    <source>
        <dbReference type="EMBL" id="MED6147550.1"/>
    </source>
</evidence>
<organism evidence="2 3">
    <name type="scientific">Stylosanthes scabra</name>
    <dbReference type="NCBI Taxonomy" id="79078"/>
    <lineage>
        <taxon>Eukaryota</taxon>
        <taxon>Viridiplantae</taxon>
        <taxon>Streptophyta</taxon>
        <taxon>Embryophyta</taxon>
        <taxon>Tracheophyta</taxon>
        <taxon>Spermatophyta</taxon>
        <taxon>Magnoliopsida</taxon>
        <taxon>eudicotyledons</taxon>
        <taxon>Gunneridae</taxon>
        <taxon>Pentapetalae</taxon>
        <taxon>rosids</taxon>
        <taxon>fabids</taxon>
        <taxon>Fabales</taxon>
        <taxon>Fabaceae</taxon>
        <taxon>Papilionoideae</taxon>
        <taxon>50 kb inversion clade</taxon>
        <taxon>dalbergioids sensu lato</taxon>
        <taxon>Dalbergieae</taxon>
        <taxon>Pterocarpus clade</taxon>
        <taxon>Stylosanthes</taxon>
    </lineage>
</organism>
<keyword evidence="3" id="KW-1185">Reference proteome</keyword>
<dbReference type="Pfam" id="PF01693">
    <property type="entry name" value="Cauli_VI"/>
    <property type="match status" value="1"/>
</dbReference>
<evidence type="ECO:0000313" key="3">
    <source>
        <dbReference type="Proteomes" id="UP001341840"/>
    </source>
</evidence>
<accession>A0ABU6TGA2</accession>
<dbReference type="Proteomes" id="UP001341840">
    <property type="component" value="Unassembled WGS sequence"/>
</dbReference>
<reference evidence="2 3" key="1">
    <citation type="journal article" date="2023" name="Plants (Basel)">
        <title>Bridging the Gap: Combining Genomics and Transcriptomics Approaches to Understand Stylosanthes scabra, an Orphan Legume from the Brazilian Caatinga.</title>
        <authorList>
            <person name="Ferreira-Neto J.R.C."/>
            <person name="da Silva M.D."/>
            <person name="Binneck E."/>
            <person name="de Melo N.F."/>
            <person name="da Silva R.H."/>
            <person name="de Melo A.L.T.M."/>
            <person name="Pandolfi V."/>
            <person name="Bustamante F.O."/>
            <person name="Brasileiro-Vidal A.C."/>
            <person name="Benko-Iseppon A.M."/>
        </authorList>
    </citation>
    <scope>NUCLEOTIDE SEQUENCE [LARGE SCALE GENOMIC DNA]</scope>
    <source>
        <tissue evidence="2">Leaves</tissue>
    </source>
</reference>